<dbReference type="PANTHER" id="PTHR12565:SF184">
    <property type="entry name" value="BHLH TRANSCRIPTION FACTOR"/>
    <property type="match status" value="1"/>
</dbReference>
<dbReference type="OrthoDB" id="342531at2759"/>
<evidence type="ECO:0000313" key="9">
    <source>
        <dbReference type="Proteomes" id="UP000636800"/>
    </source>
</evidence>
<dbReference type="Proteomes" id="UP000636800">
    <property type="component" value="Chromosome 13"/>
</dbReference>
<keyword evidence="5" id="KW-0539">Nucleus</keyword>
<evidence type="ECO:0000256" key="2">
    <source>
        <dbReference type="ARBA" id="ARBA00005510"/>
    </source>
</evidence>
<evidence type="ECO:0000256" key="6">
    <source>
        <dbReference type="SAM" id="MobiDB-lite"/>
    </source>
</evidence>
<feature type="domain" description="BHLH" evidence="7">
    <location>
        <begin position="190"/>
        <end position="240"/>
    </location>
</feature>
<dbReference type="GO" id="GO:0046983">
    <property type="term" value="F:protein dimerization activity"/>
    <property type="evidence" value="ECO:0007669"/>
    <property type="project" value="InterPro"/>
</dbReference>
<name>A0A835UAX1_VANPL</name>
<keyword evidence="9" id="KW-1185">Reference proteome</keyword>
<comment type="subcellular location">
    <subcellularLocation>
        <location evidence="1">Nucleus</location>
    </subcellularLocation>
</comment>
<dbReference type="GO" id="GO:0003700">
    <property type="term" value="F:DNA-binding transcription factor activity"/>
    <property type="evidence" value="ECO:0007669"/>
    <property type="project" value="TreeGrafter"/>
</dbReference>
<feature type="compositionally biased region" description="Polar residues" evidence="6">
    <location>
        <begin position="112"/>
        <end position="124"/>
    </location>
</feature>
<evidence type="ECO:0000259" key="7">
    <source>
        <dbReference type="PROSITE" id="PS50888"/>
    </source>
</evidence>
<comment type="caution">
    <text evidence="8">The sequence shown here is derived from an EMBL/GenBank/DDBJ whole genome shotgun (WGS) entry which is preliminary data.</text>
</comment>
<protein>
    <recommendedName>
        <fullName evidence="7">BHLH domain-containing protein</fullName>
    </recommendedName>
</protein>
<dbReference type="Gene3D" id="4.10.280.10">
    <property type="entry name" value="Helix-loop-helix DNA-binding domain"/>
    <property type="match status" value="1"/>
</dbReference>
<dbReference type="AlphaFoldDB" id="A0A835UAX1"/>
<dbReference type="EMBL" id="JADCNL010000013">
    <property type="protein sequence ID" value="KAG0454465.1"/>
    <property type="molecule type" value="Genomic_DNA"/>
</dbReference>
<sequence>MASPCSSSNVAEEFSVTYWNALISAEHNIKYSEPVKNSSLDANVPPSSQGMLEQVVRPAFNNLSFGEMALSFDFCAGNQIHDALSTPNSNLINKNCIDGTIKEKKRKRETENTGLPQKSPSIKNSDAKERIIVSSERVKCSSDRNEKKRRVEMNHDLCASKLASKQDMEASQDGTSSKGEYIHVRAKRGQATNSHSLAERVRREKISERMRVLQDLVPGCNKITGKAVMLDEIINYVQSLQRQVEFLSLKLAAINLDLNFDVDRFLSNDRNSSTIGFGSTWRTQYPYLQGAEQIRFETPHAWDKELQNALHMSCIPANLINNSELNGKDRRENNDFCRILKANIMDGLCSKEKMVHSK</sequence>
<keyword evidence="3" id="KW-0805">Transcription regulation</keyword>
<evidence type="ECO:0000256" key="1">
    <source>
        <dbReference type="ARBA" id="ARBA00004123"/>
    </source>
</evidence>
<evidence type="ECO:0000256" key="4">
    <source>
        <dbReference type="ARBA" id="ARBA00023163"/>
    </source>
</evidence>
<dbReference type="GO" id="GO:0005634">
    <property type="term" value="C:nucleus"/>
    <property type="evidence" value="ECO:0007669"/>
    <property type="project" value="UniProtKB-SubCell"/>
</dbReference>
<accession>A0A835UAX1</accession>
<reference evidence="8 9" key="1">
    <citation type="journal article" date="2020" name="Nat. Food">
        <title>A phased Vanilla planifolia genome enables genetic improvement of flavour and production.</title>
        <authorList>
            <person name="Hasing T."/>
            <person name="Tang H."/>
            <person name="Brym M."/>
            <person name="Khazi F."/>
            <person name="Huang T."/>
            <person name="Chambers A.H."/>
        </authorList>
    </citation>
    <scope>NUCLEOTIDE SEQUENCE [LARGE SCALE GENOMIC DNA]</scope>
    <source>
        <tissue evidence="8">Leaf</tissue>
    </source>
</reference>
<dbReference type="SMART" id="SM00353">
    <property type="entry name" value="HLH"/>
    <property type="match status" value="1"/>
</dbReference>
<dbReference type="PANTHER" id="PTHR12565">
    <property type="entry name" value="STEROL REGULATORY ELEMENT-BINDING PROTEIN"/>
    <property type="match status" value="1"/>
</dbReference>
<dbReference type="InterPro" id="IPR011598">
    <property type="entry name" value="bHLH_dom"/>
</dbReference>
<dbReference type="SUPFAM" id="SSF47459">
    <property type="entry name" value="HLH, helix-loop-helix DNA-binding domain"/>
    <property type="match status" value="1"/>
</dbReference>
<evidence type="ECO:0000313" key="8">
    <source>
        <dbReference type="EMBL" id="KAG0454465.1"/>
    </source>
</evidence>
<organism evidence="8 9">
    <name type="scientific">Vanilla planifolia</name>
    <name type="common">Vanilla</name>
    <dbReference type="NCBI Taxonomy" id="51239"/>
    <lineage>
        <taxon>Eukaryota</taxon>
        <taxon>Viridiplantae</taxon>
        <taxon>Streptophyta</taxon>
        <taxon>Embryophyta</taxon>
        <taxon>Tracheophyta</taxon>
        <taxon>Spermatophyta</taxon>
        <taxon>Magnoliopsida</taxon>
        <taxon>Liliopsida</taxon>
        <taxon>Asparagales</taxon>
        <taxon>Orchidaceae</taxon>
        <taxon>Vanilloideae</taxon>
        <taxon>Vanilleae</taxon>
        <taxon>Vanilla</taxon>
    </lineage>
</organism>
<dbReference type="PROSITE" id="PS50888">
    <property type="entry name" value="BHLH"/>
    <property type="match status" value="1"/>
</dbReference>
<gene>
    <name evidence="8" type="ORF">HPP92_023757</name>
</gene>
<keyword evidence="4" id="KW-0804">Transcription</keyword>
<dbReference type="InterPro" id="IPR036638">
    <property type="entry name" value="HLH_DNA-bd_sf"/>
</dbReference>
<dbReference type="InterPro" id="IPR024097">
    <property type="entry name" value="bHLH_ZIP_TF"/>
</dbReference>
<dbReference type="CDD" id="cd18919">
    <property type="entry name" value="bHLH_AtBPE_like"/>
    <property type="match status" value="1"/>
</dbReference>
<evidence type="ECO:0000256" key="3">
    <source>
        <dbReference type="ARBA" id="ARBA00023015"/>
    </source>
</evidence>
<proteinExistence type="inferred from homology"/>
<dbReference type="Pfam" id="PF00010">
    <property type="entry name" value="HLH"/>
    <property type="match status" value="1"/>
</dbReference>
<comment type="similarity">
    <text evidence="2">Belongs to the bHLH protein family.</text>
</comment>
<dbReference type="FunFam" id="4.10.280.10:FF:000002">
    <property type="entry name" value="Basic helix-loop-helix transcription factor"/>
    <property type="match status" value="1"/>
</dbReference>
<feature type="region of interest" description="Disordered" evidence="6">
    <location>
        <begin position="103"/>
        <end position="128"/>
    </location>
</feature>
<evidence type="ECO:0000256" key="5">
    <source>
        <dbReference type="ARBA" id="ARBA00023242"/>
    </source>
</evidence>